<keyword evidence="2" id="KW-0680">Restriction system</keyword>
<dbReference type="Gene3D" id="3.90.220.20">
    <property type="entry name" value="DNA methylase specificity domains"/>
    <property type="match status" value="2"/>
</dbReference>
<dbReference type="InterPro" id="IPR044946">
    <property type="entry name" value="Restrct_endonuc_typeI_TRD_sf"/>
</dbReference>
<evidence type="ECO:0000313" key="5">
    <source>
        <dbReference type="EMBL" id="KAF1687426.1"/>
    </source>
</evidence>
<dbReference type="InterPro" id="IPR000055">
    <property type="entry name" value="Restrct_endonuc_typeI_TRD"/>
</dbReference>
<protein>
    <submittedName>
        <fullName evidence="5">Type I restriction endonuclease subunit R</fullName>
    </submittedName>
</protein>
<name>A0A921NUD1_9GAMM</name>
<reference evidence="5" key="1">
    <citation type="submission" date="2017-10" db="EMBL/GenBank/DDBJ databases">
        <title>Whole genome sequencing of members of genus Pseudoxanthomonas.</title>
        <authorList>
            <person name="Kumar S."/>
            <person name="Bansal K."/>
            <person name="Kaur A."/>
            <person name="Patil P."/>
            <person name="Sharma S."/>
            <person name="Patil P.B."/>
        </authorList>
    </citation>
    <scope>NUCLEOTIDE SEQUENCE</scope>
    <source>
        <strain evidence="5">DSM 22914</strain>
    </source>
</reference>
<dbReference type="InterPro" id="IPR052021">
    <property type="entry name" value="Type-I_RS_S_subunit"/>
</dbReference>
<evidence type="ECO:0000259" key="4">
    <source>
        <dbReference type="Pfam" id="PF01420"/>
    </source>
</evidence>
<keyword evidence="6" id="KW-1185">Reference proteome</keyword>
<dbReference type="PANTHER" id="PTHR30408:SF13">
    <property type="entry name" value="TYPE I RESTRICTION ENZYME HINDI SPECIFICITY SUBUNIT"/>
    <property type="match status" value="1"/>
</dbReference>
<dbReference type="RefSeq" id="WP_162125140.1">
    <property type="nucleotide sequence ID" value="NZ_PDWK01000064.1"/>
</dbReference>
<evidence type="ECO:0000256" key="1">
    <source>
        <dbReference type="ARBA" id="ARBA00010923"/>
    </source>
</evidence>
<dbReference type="GO" id="GO:0003677">
    <property type="term" value="F:DNA binding"/>
    <property type="evidence" value="ECO:0007669"/>
    <property type="project" value="UniProtKB-KW"/>
</dbReference>
<comment type="similarity">
    <text evidence="1">Belongs to the type-I restriction system S methylase family.</text>
</comment>
<dbReference type="EMBL" id="PDWK01000064">
    <property type="protein sequence ID" value="KAF1687426.1"/>
    <property type="molecule type" value="Genomic_DNA"/>
</dbReference>
<keyword evidence="3" id="KW-0238">DNA-binding</keyword>
<proteinExistence type="inferred from homology"/>
<dbReference type="AlphaFoldDB" id="A0A921NUD1"/>
<dbReference type="PANTHER" id="PTHR30408">
    <property type="entry name" value="TYPE-1 RESTRICTION ENZYME ECOKI SPECIFICITY PROTEIN"/>
    <property type="match status" value="1"/>
</dbReference>
<feature type="domain" description="Type I restriction modification DNA specificity" evidence="4">
    <location>
        <begin position="234"/>
        <end position="383"/>
    </location>
</feature>
<evidence type="ECO:0000313" key="6">
    <source>
        <dbReference type="Proteomes" id="UP000717981"/>
    </source>
</evidence>
<dbReference type="Proteomes" id="UP000717981">
    <property type="component" value="Unassembled WGS sequence"/>
</dbReference>
<feature type="domain" description="Type I restriction modification DNA specificity" evidence="4">
    <location>
        <begin position="3"/>
        <end position="179"/>
    </location>
</feature>
<keyword evidence="5" id="KW-0378">Hydrolase</keyword>
<evidence type="ECO:0000256" key="2">
    <source>
        <dbReference type="ARBA" id="ARBA00022747"/>
    </source>
</evidence>
<dbReference type="Gene3D" id="1.10.287.1120">
    <property type="entry name" value="Bipartite methylase S protein"/>
    <property type="match status" value="1"/>
</dbReference>
<evidence type="ECO:0000256" key="3">
    <source>
        <dbReference type="ARBA" id="ARBA00023125"/>
    </source>
</evidence>
<dbReference type="GO" id="GO:0009307">
    <property type="term" value="P:DNA restriction-modification system"/>
    <property type="evidence" value="ECO:0007669"/>
    <property type="project" value="UniProtKB-KW"/>
</dbReference>
<comment type="caution">
    <text evidence="5">The sequence shown here is derived from an EMBL/GenBank/DDBJ whole genome shotgun (WGS) entry which is preliminary data.</text>
</comment>
<dbReference type="GO" id="GO:0004519">
    <property type="term" value="F:endonuclease activity"/>
    <property type="evidence" value="ECO:0007669"/>
    <property type="project" value="UniProtKB-KW"/>
</dbReference>
<dbReference type="OrthoDB" id="9798929at2"/>
<gene>
    <name evidence="5" type="ORF">CR938_11435</name>
</gene>
<organism evidence="5 6">
    <name type="scientific">Pseudoxanthomonas taiwanensis</name>
    <dbReference type="NCBI Taxonomy" id="176598"/>
    <lineage>
        <taxon>Bacteria</taxon>
        <taxon>Pseudomonadati</taxon>
        <taxon>Pseudomonadota</taxon>
        <taxon>Gammaproteobacteria</taxon>
        <taxon>Lysobacterales</taxon>
        <taxon>Lysobacteraceae</taxon>
        <taxon>Pseudoxanthomonas</taxon>
    </lineage>
</organism>
<accession>A0A921NUD1</accession>
<dbReference type="Pfam" id="PF01420">
    <property type="entry name" value="Methylase_S"/>
    <property type="match status" value="2"/>
</dbReference>
<sequence length="440" mass="48757">MASEWIRVVLADVIELVSGGTPKTNIPEYWNGDIPWLSVADFNTGFRWVSSAEKHITERGLYESAAKLLNERDIIISARGTVGALAQLAKPMAFNQSCYGVRGRRGIADTDFIYYFLRQAVAEMKQVAHGGVFDTITRDTFKLIRLSLPPLPEQRAIAHILGTLDDKIELNRRQNETLEAMARALFKAWFVDFEPVRAKMEGRWQRGQSLPGLPAHLYELFPDRLVESELGEIPEGWEVKSFADTVEIIGGGTPKTSVAEYWGGDIPWFSVVDAPPAPDVWVLDTEKKITHAGVENSSTRILPAGTAIISARGTVGRLALVGVPMAMNQSCYGLRGKLGHRGFFNYFTTRQLVSTLQHRTHGSVFDTITRDTLAGVQVVAPPLAVVETFERLVAPALDRIREALFESRSLATTRNTLLPKLISGELCIPDAERILEETSP</sequence>
<keyword evidence="5" id="KW-0540">Nuclease</keyword>
<dbReference type="CDD" id="cd17243">
    <property type="entry name" value="RMtype1_S_AchA6I-TRD2-CR2_like"/>
    <property type="match status" value="2"/>
</dbReference>
<keyword evidence="5" id="KW-0255">Endonuclease</keyword>
<dbReference type="SUPFAM" id="SSF116734">
    <property type="entry name" value="DNA methylase specificity domain"/>
    <property type="match status" value="2"/>
</dbReference>